<evidence type="ECO:0000256" key="4">
    <source>
        <dbReference type="ARBA" id="ARBA00022989"/>
    </source>
</evidence>
<feature type="transmembrane region" description="Helical" evidence="8">
    <location>
        <begin position="306"/>
        <end position="326"/>
    </location>
</feature>
<protein>
    <recommendedName>
        <fullName evidence="9">Major facilitator superfamily (MFS) profile domain-containing protein</fullName>
    </recommendedName>
</protein>
<dbReference type="CDD" id="cd17328">
    <property type="entry name" value="MFS_spinster_like"/>
    <property type="match status" value="1"/>
</dbReference>
<sequence>MGGIGGWKNASTRTLLMVNLASIMERADEALLPGVYREIGLALQASPAQLGSLTFVRSLVQAICGPLAAYASVHHNRANVIAVGAVLWALATFFVGISVTFTQMAVARALNGVGLAMVVPAIFSLVADSANEHERGSAFGWLQVTSHIGTILGGLLSVSLAGGSFMGIPGWRLSFHLVAILSVIVAVLVHNFAVDPLFSGHALSMDNKKKGVLSTVWESLKTTWLEAKQVMQIHTFQIIVAQGVAGSFPWAALAFMPMLLELIGFSHGATAVLLGLFTVTTAIGGLFGGKMGDLLSYHLPNSGRIILSQISSGLGVPLAAVLLLVFPINNRTFAARGIAFSIVGFFISWNMAATNAPIFAEIVPEKLRTSVYALDRSFESLLASFAPPVVGILAEQVYGYIPPHRDVDQGTEMIIDKENAGSLSKALYTAMGIPWLVCCLIYTLLYWTYPRDRDHARSLALTINHVGHHIRLEEFAAKDENKFVILDEDDEESDFEKIESEEEEDCMDLNYEEKEEENSMGLNEEDKEGNSMGLNE</sequence>
<evidence type="ECO:0000256" key="5">
    <source>
        <dbReference type="ARBA" id="ARBA00023136"/>
    </source>
</evidence>
<evidence type="ECO:0000259" key="9">
    <source>
        <dbReference type="PROSITE" id="PS50850"/>
    </source>
</evidence>
<feature type="transmembrane region" description="Helical" evidence="8">
    <location>
        <begin position="80"/>
        <end position="102"/>
    </location>
</feature>
<comment type="subcellular location">
    <subcellularLocation>
        <location evidence="1">Membrane</location>
        <topology evidence="1">Multi-pass membrane protein</topology>
    </subcellularLocation>
</comment>
<feature type="domain" description="Major facilitator superfamily (MFS) profile" evidence="9">
    <location>
        <begin position="14"/>
        <end position="453"/>
    </location>
</feature>
<dbReference type="InterPro" id="IPR036259">
    <property type="entry name" value="MFS_trans_sf"/>
</dbReference>
<accession>A0ABP0UE62</accession>
<feature type="transmembrane region" description="Helical" evidence="8">
    <location>
        <begin position="262"/>
        <end position="286"/>
    </location>
</feature>
<evidence type="ECO:0000256" key="2">
    <source>
        <dbReference type="ARBA" id="ARBA00022448"/>
    </source>
</evidence>
<evidence type="ECO:0000256" key="1">
    <source>
        <dbReference type="ARBA" id="ARBA00004141"/>
    </source>
</evidence>
<feature type="transmembrane region" description="Helical" evidence="8">
    <location>
        <begin position="173"/>
        <end position="193"/>
    </location>
</feature>
<dbReference type="InterPro" id="IPR020846">
    <property type="entry name" value="MFS_dom"/>
</dbReference>
<evidence type="ECO:0000256" key="3">
    <source>
        <dbReference type="ARBA" id="ARBA00022692"/>
    </source>
</evidence>
<keyword evidence="3 8" id="KW-0812">Transmembrane</keyword>
<evidence type="ECO:0000256" key="8">
    <source>
        <dbReference type="SAM" id="Phobius"/>
    </source>
</evidence>
<feature type="transmembrane region" description="Helical" evidence="8">
    <location>
        <begin position="109"/>
        <end position="127"/>
    </location>
</feature>
<organism evidence="10 11">
    <name type="scientific">Sphagnum troendelagicum</name>
    <dbReference type="NCBI Taxonomy" id="128251"/>
    <lineage>
        <taxon>Eukaryota</taxon>
        <taxon>Viridiplantae</taxon>
        <taxon>Streptophyta</taxon>
        <taxon>Embryophyta</taxon>
        <taxon>Bryophyta</taxon>
        <taxon>Sphagnophytina</taxon>
        <taxon>Sphagnopsida</taxon>
        <taxon>Sphagnales</taxon>
        <taxon>Sphagnaceae</taxon>
        <taxon>Sphagnum</taxon>
    </lineage>
</organism>
<feature type="transmembrane region" description="Helical" evidence="8">
    <location>
        <begin position="426"/>
        <end position="449"/>
    </location>
</feature>
<dbReference type="PANTHER" id="PTHR23505:SF52">
    <property type="entry name" value="MAJOR FACILITATOR SUPERFAMILY PROTEIN"/>
    <property type="match status" value="1"/>
</dbReference>
<evidence type="ECO:0000256" key="7">
    <source>
        <dbReference type="SAM" id="MobiDB-lite"/>
    </source>
</evidence>
<evidence type="ECO:0000313" key="10">
    <source>
        <dbReference type="EMBL" id="CAK9219687.1"/>
    </source>
</evidence>
<dbReference type="InterPro" id="IPR044770">
    <property type="entry name" value="MFS_spinster-like"/>
</dbReference>
<proteinExistence type="inferred from homology"/>
<feature type="transmembrane region" description="Helical" evidence="8">
    <location>
        <begin position="333"/>
        <end position="352"/>
    </location>
</feature>
<gene>
    <name evidence="10" type="ORF">CSSPTR1EN2_LOCUS14756</name>
</gene>
<dbReference type="InterPro" id="IPR011701">
    <property type="entry name" value="MFS"/>
</dbReference>
<feature type="compositionally biased region" description="Acidic residues" evidence="7">
    <location>
        <begin position="513"/>
        <end position="527"/>
    </location>
</feature>
<dbReference type="Proteomes" id="UP001497512">
    <property type="component" value="Chromosome 3"/>
</dbReference>
<dbReference type="PANTHER" id="PTHR23505">
    <property type="entry name" value="SPINSTER"/>
    <property type="match status" value="1"/>
</dbReference>
<name>A0ABP0UE62_9BRYO</name>
<dbReference type="PROSITE" id="PS50850">
    <property type="entry name" value="MFS"/>
    <property type="match status" value="1"/>
</dbReference>
<keyword evidence="5 8" id="KW-0472">Membrane</keyword>
<dbReference type="EMBL" id="OZ019895">
    <property type="protein sequence ID" value="CAK9219687.1"/>
    <property type="molecule type" value="Genomic_DNA"/>
</dbReference>
<keyword evidence="11" id="KW-1185">Reference proteome</keyword>
<dbReference type="SUPFAM" id="SSF103473">
    <property type="entry name" value="MFS general substrate transporter"/>
    <property type="match status" value="1"/>
</dbReference>
<feature type="transmembrane region" description="Helical" evidence="8">
    <location>
        <begin position="139"/>
        <end position="161"/>
    </location>
</feature>
<evidence type="ECO:0000256" key="6">
    <source>
        <dbReference type="ARBA" id="ARBA00024338"/>
    </source>
</evidence>
<feature type="region of interest" description="Disordered" evidence="7">
    <location>
        <begin position="488"/>
        <end position="536"/>
    </location>
</feature>
<reference evidence="10" key="1">
    <citation type="submission" date="2024-02" db="EMBL/GenBank/DDBJ databases">
        <authorList>
            <consortium name="ELIXIR-Norway"/>
            <consortium name="Elixir Norway"/>
        </authorList>
    </citation>
    <scope>NUCLEOTIDE SEQUENCE</scope>
</reference>
<dbReference type="Gene3D" id="1.20.1250.20">
    <property type="entry name" value="MFS general substrate transporter like domains"/>
    <property type="match status" value="2"/>
</dbReference>
<comment type="similarity">
    <text evidence="6">Belongs to the major facilitator superfamily. Spinster (TC 2.A.1.49) family.</text>
</comment>
<feature type="transmembrane region" description="Helical" evidence="8">
    <location>
        <begin position="233"/>
        <end position="255"/>
    </location>
</feature>
<dbReference type="Pfam" id="PF07690">
    <property type="entry name" value="MFS_1"/>
    <property type="match status" value="1"/>
</dbReference>
<keyword evidence="4 8" id="KW-1133">Transmembrane helix</keyword>
<keyword evidence="2" id="KW-0813">Transport</keyword>
<feature type="compositionally biased region" description="Acidic residues" evidence="7">
    <location>
        <begin position="488"/>
        <end position="507"/>
    </location>
</feature>
<evidence type="ECO:0000313" key="11">
    <source>
        <dbReference type="Proteomes" id="UP001497512"/>
    </source>
</evidence>